<proteinExistence type="predicted"/>
<protein>
    <recommendedName>
        <fullName evidence="3">HMA domain-containing protein</fullName>
    </recommendedName>
</protein>
<reference evidence="1" key="1">
    <citation type="submission" date="2021-05" db="EMBL/GenBank/DDBJ databases">
        <authorList>
            <person name="Pietrasiak N."/>
            <person name="Ward R."/>
            <person name="Stajich J.E."/>
            <person name="Kurbessoian T."/>
        </authorList>
    </citation>
    <scope>NUCLEOTIDE SEQUENCE</scope>
    <source>
        <strain evidence="1">HA4357-MV3</strain>
    </source>
</reference>
<organism evidence="1 2">
    <name type="scientific">Pelatocladus maniniholoensis HA4357-MV3</name>
    <dbReference type="NCBI Taxonomy" id="1117104"/>
    <lineage>
        <taxon>Bacteria</taxon>
        <taxon>Bacillati</taxon>
        <taxon>Cyanobacteriota</taxon>
        <taxon>Cyanophyceae</taxon>
        <taxon>Nostocales</taxon>
        <taxon>Nostocaceae</taxon>
        <taxon>Pelatocladus</taxon>
    </lineage>
</organism>
<reference evidence="1" key="2">
    <citation type="journal article" date="2022" name="Microbiol. Resour. Announc.">
        <title>Metagenome Sequencing to Explore Phylogenomics of Terrestrial Cyanobacteria.</title>
        <authorList>
            <person name="Ward R.D."/>
            <person name="Stajich J.E."/>
            <person name="Johansen J.R."/>
            <person name="Huntemann M."/>
            <person name="Clum A."/>
            <person name="Foster B."/>
            <person name="Foster B."/>
            <person name="Roux S."/>
            <person name="Palaniappan K."/>
            <person name="Varghese N."/>
            <person name="Mukherjee S."/>
            <person name="Reddy T.B.K."/>
            <person name="Daum C."/>
            <person name="Copeland A."/>
            <person name="Chen I.A."/>
            <person name="Ivanova N.N."/>
            <person name="Kyrpides N.C."/>
            <person name="Shapiro N."/>
            <person name="Eloe-Fadrosh E.A."/>
            <person name="Pietrasiak N."/>
        </authorList>
    </citation>
    <scope>NUCLEOTIDE SEQUENCE</scope>
    <source>
        <strain evidence="1">HA4357-MV3</strain>
    </source>
</reference>
<accession>A0A9E3H7I2</accession>
<sequence length="393" mass="43535">MTKTISSREGLSQPLQPSSGLIFAHQQSDEVHNHKGEVSTRSTAQSMLGKLKITHVTQGRVRIRATDVSHNSILESLSRQLRQHHGVTEVTTNNKTSSLLVKFDETRLSLPQMLAILQEFGIQQYQAVCDSENNSDPFAAWKSVEFWKEQGLSFIPLFAGLGVTGAIGINGLAAIPVYMITADATRRVIDYIEPQLLGSKKNKKLNTASATQSITKHQVTPQISLAKVEQITTVKRELLPAKNVDNAKITYNIVHAIPGRIRMSVPKLAHDRNYAKRLERLLEADPQVTNVRINCDAASVAIAYQPNNIKASRWVDLMQLAQKETTAPLQTTKQPQVDAVTQRHTEAQQQKKFQTTKVESTPEITGLWANFKAPALSYALAFMANFPINAAPD</sequence>
<evidence type="ECO:0008006" key="3">
    <source>
        <dbReference type="Google" id="ProtNLM"/>
    </source>
</evidence>
<dbReference type="AlphaFoldDB" id="A0A9E3H7I2"/>
<name>A0A9E3H7I2_9NOST</name>
<gene>
    <name evidence="1" type="ORF">KME28_11710</name>
</gene>
<evidence type="ECO:0000313" key="2">
    <source>
        <dbReference type="Proteomes" id="UP000813215"/>
    </source>
</evidence>
<dbReference type="Proteomes" id="UP000813215">
    <property type="component" value="Unassembled WGS sequence"/>
</dbReference>
<dbReference type="EMBL" id="JAHHHW010000085">
    <property type="protein sequence ID" value="MBW4432370.1"/>
    <property type="molecule type" value="Genomic_DNA"/>
</dbReference>
<evidence type="ECO:0000313" key="1">
    <source>
        <dbReference type="EMBL" id="MBW4432370.1"/>
    </source>
</evidence>
<dbReference type="Pfam" id="PF19991">
    <property type="entry name" value="HMA_2"/>
    <property type="match status" value="2"/>
</dbReference>
<comment type="caution">
    <text evidence="1">The sequence shown here is derived from an EMBL/GenBank/DDBJ whole genome shotgun (WGS) entry which is preliminary data.</text>
</comment>